<protein>
    <recommendedName>
        <fullName evidence="3">C2H2-type domain-containing protein</fullName>
    </recommendedName>
</protein>
<dbReference type="Gene3D" id="3.30.160.60">
    <property type="entry name" value="Classic Zinc Finger"/>
    <property type="match status" value="1"/>
</dbReference>
<sequence length="575" mass="64346">MQMLHNFIFIVTNGYASKTYIEKPHATWRAFGKINIHATPFLIPHCPCLSTRITIALLHSMSNVTPSRSMRALDVPFPIDTSKSSAMMYAGCLTPPQSAHETSRRGSLALCGLPETGYNGLNLLHSNSLPPTPAHDTSSAGHPFTQWQQCPTARTLDSNETAVHQYSPNHAHGNYQECVLSPSSTEAMHHSLVPGGYSYNVSNDTHMEATWPMHIVDWNGQNSTVNGQHPGLNLASYAEQSLAMEPRLDDSHYNCPSQASAGVNIDTAHASSFGPSIDSCYGHTQPTVVPSQLGGDQYLLPPFSTYSSPNGQPENVSASFDTISAKSSFSGYTTPTTPEFGHTDNDGWYHVKDEDLSPTPNMLAHGHDFARYSKTSQRSQPRRNGRQRKTRQSRDTFNYMSHRIAVEVEGKACDVNYDLATHTVRYAGVPKQLKPHPCTMMDEKTGNRCTARFDRSEHLKRHQAKHSDVRPYMCPLPECKHTKGIGRGDNAKDHFKTHLKHTHKGRRNRHFLWPDVKAALLLEFQDEKISTNLITNIERWIRTSSDAGFQRNLQGKPLTENDPEYLARYEEMQPR</sequence>
<dbReference type="PROSITE" id="PS50157">
    <property type="entry name" value="ZINC_FINGER_C2H2_2"/>
    <property type="match status" value="1"/>
</dbReference>
<dbReference type="SUPFAM" id="SSF57667">
    <property type="entry name" value="beta-beta-alpha zinc fingers"/>
    <property type="match status" value="1"/>
</dbReference>
<evidence type="ECO:0000313" key="5">
    <source>
        <dbReference type="Proteomes" id="UP001310594"/>
    </source>
</evidence>
<comment type="caution">
    <text evidence="4">The sequence shown here is derived from an EMBL/GenBank/DDBJ whole genome shotgun (WGS) entry which is preliminary data.</text>
</comment>
<dbReference type="Proteomes" id="UP001310594">
    <property type="component" value="Unassembled WGS sequence"/>
</dbReference>
<dbReference type="InterPro" id="IPR013087">
    <property type="entry name" value="Znf_C2H2_type"/>
</dbReference>
<keyword evidence="1" id="KW-0862">Zinc</keyword>
<feature type="domain" description="C2H2-type" evidence="3">
    <location>
        <begin position="436"/>
        <end position="471"/>
    </location>
</feature>
<feature type="compositionally biased region" description="Basic residues" evidence="2">
    <location>
        <begin position="380"/>
        <end position="391"/>
    </location>
</feature>
<name>A0AAN7WRD6_9PEZI</name>
<keyword evidence="1" id="KW-0863">Zinc-finger</keyword>
<evidence type="ECO:0000313" key="4">
    <source>
        <dbReference type="EMBL" id="KAK5708271.1"/>
    </source>
</evidence>
<dbReference type="EMBL" id="JAVRQU010000001">
    <property type="protein sequence ID" value="KAK5708271.1"/>
    <property type="molecule type" value="Genomic_DNA"/>
</dbReference>
<evidence type="ECO:0000256" key="1">
    <source>
        <dbReference type="PROSITE-ProRule" id="PRU00042"/>
    </source>
</evidence>
<accession>A0AAN7WRD6</accession>
<proteinExistence type="predicted"/>
<evidence type="ECO:0000256" key="2">
    <source>
        <dbReference type="SAM" id="MobiDB-lite"/>
    </source>
</evidence>
<organism evidence="4 5">
    <name type="scientific">Elasticomyces elasticus</name>
    <dbReference type="NCBI Taxonomy" id="574655"/>
    <lineage>
        <taxon>Eukaryota</taxon>
        <taxon>Fungi</taxon>
        <taxon>Dikarya</taxon>
        <taxon>Ascomycota</taxon>
        <taxon>Pezizomycotina</taxon>
        <taxon>Dothideomycetes</taxon>
        <taxon>Dothideomycetidae</taxon>
        <taxon>Mycosphaerellales</taxon>
        <taxon>Teratosphaeriaceae</taxon>
        <taxon>Elasticomyces</taxon>
    </lineage>
</organism>
<gene>
    <name evidence="4" type="ORF">LTR97_000811</name>
</gene>
<dbReference type="InterPro" id="IPR036236">
    <property type="entry name" value="Znf_C2H2_sf"/>
</dbReference>
<dbReference type="AlphaFoldDB" id="A0AAN7WRD6"/>
<dbReference type="GO" id="GO:0008270">
    <property type="term" value="F:zinc ion binding"/>
    <property type="evidence" value="ECO:0007669"/>
    <property type="project" value="UniProtKB-KW"/>
</dbReference>
<reference evidence="4" key="1">
    <citation type="submission" date="2023-08" db="EMBL/GenBank/DDBJ databases">
        <title>Black Yeasts Isolated from many extreme environments.</title>
        <authorList>
            <person name="Coleine C."/>
            <person name="Stajich J.E."/>
            <person name="Selbmann L."/>
        </authorList>
    </citation>
    <scope>NUCLEOTIDE SEQUENCE</scope>
    <source>
        <strain evidence="4">CCFEE 5810</strain>
    </source>
</reference>
<feature type="region of interest" description="Disordered" evidence="2">
    <location>
        <begin position="370"/>
        <end position="396"/>
    </location>
</feature>
<evidence type="ECO:0000259" key="3">
    <source>
        <dbReference type="PROSITE" id="PS50157"/>
    </source>
</evidence>
<keyword evidence="1" id="KW-0479">Metal-binding</keyword>